<dbReference type="PROSITE" id="PS51419">
    <property type="entry name" value="RAB"/>
    <property type="match status" value="1"/>
</dbReference>
<dbReference type="PANTHER" id="PTHR24073">
    <property type="entry name" value="DRAB5-RELATED"/>
    <property type="match status" value="1"/>
</dbReference>
<evidence type="ECO:0000313" key="4">
    <source>
        <dbReference type="EMBL" id="KAK9825012.1"/>
    </source>
</evidence>
<keyword evidence="5" id="KW-1185">Reference proteome</keyword>
<name>A0AAW1QU88_9CHLO</name>
<keyword evidence="1" id="KW-0547">Nucleotide-binding</keyword>
<dbReference type="Gene3D" id="3.40.50.300">
    <property type="entry name" value="P-loop containing nucleotide triphosphate hydrolases"/>
    <property type="match status" value="1"/>
</dbReference>
<evidence type="ECO:0000313" key="5">
    <source>
        <dbReference type="Proteomes" id="UP001438707"/>
    </source>
</evidence>
<comment type="caution">
    <text evidence="4">The sequence shown here is derived from an EMBL/GenBank/DDBJ whole genome shotgun (WGS) entry which is preliminary data.</text>
</comment>
<evidence type="ECO:0000256" key="1">
    <source>
        <dbReference type="ARBA" id="ARBA00022741"/>
    </source>
</evidence>
<protein>
    <submittedName>
        <fullName evidence="4">Uncharacterized protein</fullName>
    </submittedName>
</protein>
<sequence>MNSFWKPGTTTAASNPEAVGKIRVLLLGNSGCGKTSLAKHIAGEPAATATRHTVGCNVFVKLLSAPVPGADHRQGHQEYFVELLDVGTHERHTPARTIFYKDINAVILVHDLAARRALGSLQRWASEAAQHGTFTATLAEEQAASNVGGLPVPALCVGTRRDLLVGLGGGGMLRQVLRLLHSRLQQLISPIFKQYRAPLAEAACVHQSDAPMIRLETSVSQSHVDEDAINSFFIDCIQRRYFPGSLERRGTATSGMRSARLPGHMDAQASSGSSLSVPLPHSTHLSEERIDDGLL</sequence>
<reference evidence="4 5" key="1">
    <citation type="journal article" date="2024" name="Nat. Commun.">
        <title>Phylogenomics reveals the evolutionary origins of lichenization in chlorophyte algae.</title>
        <authorList>
            <person name="Puginier C."/>
            <person name="Libourel C."/>
            <person name="Otte J."/>
            <person name="Skaloud P."/>
            <person name="Haon M."/>
            <person name="Grisel S."/>
            <person name="Petersen M."/>
            <person name="Berrin J.G."/>
            <person name="Delaux P.M."/>
            <person name="Dal Grande F."/>
            <person name="Keller J."/>
        </authorList>
    </citation>
    <scope>NUCLEOTIDE SEQUENCE [LARGE SCALE GENOMIC DNA]</scope>
    <source>
        <strain evidence="4 5">SAG 2145</strain>
    </source>
</reference>
<dbReference type="Pfam" id="PF08477">
    <property type="entry name" value="Roc"/>
    <property type="match status" value="1"/>
</dbReference>
<dbReference type="GO" id="GO:0005525">
    <property type="term" value="F:GTP binding"/>
    <property type="evidence" value="ECO:0007669"/>
    <property type="project" value="UniProtKB-KW"/>
</dbReference>
<organism evidence="4 5">
    <name type="scientific">Apatococcus lobatus</name>
    <dbReference type="NCBI Taxonomy" id="904363"/>
    <lineage>
        <taxon>Eukaryota</taxon>
        <taxon>Viridiplantae</taxon>
        <taxon>Chlorophyta</taxon>
        <taxon>core chlorophytes</taxon>
        <taxon>Trebouxiophyceae</taxon>
        <taxon>Chlorellales</taxon>
        <taxon>Chlorellaceae</taxon>
        <taxon>Apatococcus</taxon>
    </lineage>
</organism>
<evidence type="ECO:0000256" key="3">
    <source>
        <dbReference type="SAM" id="MobiDB-lite"/>
    </source>
</evidence>
<dbReference type="SUPFAM" id="SSF52540">
    <property type="entry name" value="P-loop containing nucleoside triphosphate hydrolases"/>
    <property type="match status" value="1"/>
</dbReference>
<evidence type="ECO:0000256" key="2">
    <source>
        <dbReference type="ARBA" id="ARBA00023134"/>
    </source>
</evidence>
<gene>
    <name evidence="4" type="ORF">WJX74_000498</name>
</gene>
<dbReference type="InterPro" id="IPR027417">
    <property type="entry name" value="P-loop_NTPase"/>
</dbReference>
<proteinExistence type="predicted"/>
<keyword evidence="2" id="KW-0342">GTP-binding</keyword>
<feature type="region of interest" description="Disordered" evidence="3">
    <location>
        <begin position="248"/>
        <end position="283"/>
    </location>
</feature>
<dbReference type="AlphaFoldDB" id="A0AAW1QU88"/>
<accession>A0AAW1QU88</accession>
<dbReference type="Proteomes" id="UP001438707">
    <property type="component" value="Unassembled WGS sequence"/>
</dbReference>
<dbReference type="EMBL" id="JALJOS010000026">
    <property type="protein sequence ID" value="KAK9825012.1"/>
    <property type="molecule type" value="Genomic_DNA"/>
</dbReference>